<dbReference type="AlphaFoldDB" id="A0A7T4R3F0"/>
<sequence length="437" mass="48797">MEVEKSELTLGFIPLTDCAPLVIAHEKGYFRKEGLSVTLSRETSWAAVRDKIGLGILDGAQMIASMPVASRLGVCGPKINMVSAMVLDLNGNAITINNELYERLYSIDPRSEFSPLIAAQALQCLVEENKRARRPKLRFGVVYPCSTQNYELRYWLASAGIDPDHDIEIVVIPPPRMVSAMVDGDIHGFCVGEPWNTLAVQQQLGHVVATKYQLWNNSPEKVFAVNESWAERHPATHQAVLRALLRACAWLDKKENRRAAARIISQAAYIALPEDTVAMSLTGHSLKHKDRPPESVSDFHVFHRYSANFPWLNHAEWFISQMYRWGQLTTPINIEETVSSVFKPAEYRIAAAAVGIESPSIDRKTEGNLHEKMMLPKSQQLGPNQFLDGQVITVGGILKYLEQQSLSRADIKALRLINDAMNNRQTKAEASDSGSEH</sequence>
<dbReference type="Pfam" id="PF13379">
    <property type="entry name" value="NMT1_2"/>
    <property type="match status" value="1"/>
</dbReference>
<dbReference type="KEGG" id="snan:I6N98_08045"/>
<comment type="subcellular location">
    <subcellularLocation>
        <location evidence="1">Endomembrane system</location>
    </subcellularLocation>
</comment>
<proteinExistence type="predicted"/>
<dbReference type="Proteomes" id="UP000596063">
    <property type="component" value="Chromosome"/>
</dbReference>
<gene>
    <name evidence="6" type="ORF">I6N98_08045</name>
</gene>
<dbReference type="PANTHER" id="PTHR30024">
    <property type="entry name" value="ALIPHATIC SULFONATES-BINDING PROTEIN-RELATED"/>
    <property type="match status" value="1"/>
</dbReference>
<keyword evidence="4" id="KW-0997">Cell inner membrane</keyword>
<keyword evidence="2" id="KW-0813">Transport</keyword>
<keyword evidence="3" id="KW-1003">Cell membrane</keyword>
<evidence type="ECO:0000256" key="4">
    <source>
        <dbReference type="ARBA" id="ARBA00022519"/>
    </source>
</evidence>
<evidence type="ECO:0000313" key="7">
    <source>
        <dbReference type="Proteomes" id="UP000596063"/>
    </source>
</evidence>
<evidence type="ECO:0000256" key="2">
    <source>
        <dbReference type="ARBA" id="ARBA00022448"/>
    </source>
</evidence>
<dbReference type="InterPro" id="IPR044527">
    <property type="entry name" value="NrtA/CpmA_ABC-bd_dom"/>
</dbReference>
<dbReference type="GO" id="GO:0012505">
    <property type="term" value="C:endomembrane system"/>
    <property type="evidence" value="ECO:0007669"/>
    <property type="project" value="UniProtKB-SubCell"/>
</dbReference>
<organism evidence="6 7">
    <name type="scientific">Spongiibacter nanhainus</name>
    <dbReference type="NCBI Taxonomy" id="2794344"/>
    <lineage>
        <taxon>Bacteria</taxon>
        <taxon>Pseudomonadati</taxon>
        <taxon>Pseudomonadota</taxon>
        <taxon>Gammaproteobacteria</taxon>
        <taxon>Cellvibrionales</taxon>
        <taxon>Spongiibacteraceae</taxon>
        <taxon>Spongiibacter</taxon>
    </lineage>
</organism>
<evidence type="ECO:0000313" key="6">
    <source>
        <dbReference type="EMBL" id="QQD19779.1"/>
    </source>
</evidence>
<evidence type="ECO:0000256" key="1">
    <source>
        <dbReference type="ARBA" id="ARBA00004308"/>
    </source>
</evidence>
<keyword evidence="7" id="KW-1185">Reference proteome</keyword>
<evidence type="ECO:0000256" key="5">
    <source>
        <dbReference type="ARBA" id="ARBA00023136"/>
    </source>
</evidence>
<dbReference type="EMBL" id="CP066167">
    <property type="protein sequence ID" value="QQD19779.1"/>
    <property type="molecule type" value="Genomic_DNA"/>
</dbReference>
<accession>A0A7T4R3F0</accession>
<dbReference type="RefSeq" id="WP_198571263.1">
    <property type="nucleotide sequence ID" value="NZ_CP066167.1"/>
</dbReference>
<keyword evidence="5" id="KW-0472">Membrane</keyword>
<protein>
    <submittedName>
        <fullName evidence="6">ABC transporter substrate-binding protein</fullName>
    </submittedName>
</protein>
<evidence type="ECO:0000256" key="3">
    <source>
        <dbReference type="ARBA" id="ARBA00022475"/>
    </source>
</evidence>
<dbReference type="PANTHER" id="PTHR30024:SF43">
    <property type="entry name" value="BLL4572 PROTEIN"/>
    <property type="match status" value="1"/>
</dbReference>
<name>A0A7T4R3F0_9GAMM</name>
<dbReference type="Gene3D" id="3.40.190.10">
    <property type="entry name" value="Periplasmic binding protein-like II"/>
    <property type="match status" value="2"/>
</dbReference>
<dbReference type="SUPFAM" id="SSF53850">
    <property type="entry name" value="Periplasmic binding protein-like II"/>
    <property type="match status" value="1"/>
</dbReference>
<dbReference type="CDD" id="cd13553">
    <property type="entry name" value="PBP2_NrtA_CpmA_like"/>
    <property type="match status" value="1"/>
</dbReference>
<reference evidence="6 7" key="1">
    <citation type="submission" date="2020-12" db="EMBL/GenBank/DDBJ databases">
        <authorList>
            <person name="Shan Y."/>
        </authorList>
    </citation>
    <scope>NUCLEOTIDE SEQUENCE [LARGE SCALE GENOMIC DNA]</scope>
    <source>
        <strain evidence="7">csc3.9</strain>
    </source>
</reference>